<keyword evidence="10" id="KW-1185">Reference proteome</keyword>
<feature type="binding site" evidence="6">
    <location>
        <position position="112"/>
    </location>
    <ligand>
        <name>substrate</name>
    </ligand>
</feature>
<sequence>MDQKKWKEIMDKEPIPNSILEKMEYLRRRGETVIADKYIKRPTMIEGIRKASALNTLVLNEVEKNIHVGMNTQEIDVIVAEFTEKNGGICAPYHFEGFPKHVCTSVNEEVCHGIPTRLKKLHEGDIINVDCTTIVNGYYGDASRMFYIGHVSEERRKLCEVTKEALEIGLKAAQPWAHVGDIGYAIQNFIKKTGYSVVRDIGGHGVGLEFHEDPFVAHIGQKGRGMVLVPGMVITIEPMINAGGASVVIDPYNDWTISTRDGKDSAQWEYTILITEEGNEVLSY</sequence>
<dbReference type="Proteomes" id="UP000005017">
    <property type="component" value="Unassembled WGS sequence"/>
</dbReference>
<keyword evidence="3 6" id="KW-0645">Protease</keyword>
<comment type="caution">
    <text evidence="9">The sequence shown here is derived from an EMBL/GenBank/DDBJ whole genome shotgun (WGS) entry which is preliminary data.</text>
</comment>
<dbReference type="AlphaFoldDB" id="D2MNE1"/>
<dbReference type="InterPro" id="IPR001714">
    <property type="entry name" value="Pept_M24_MAP"/>
</dbReference>
<comment type="subunit">
    <text evidence="6">Monomer.</text>
</comment>
<dbReference type="STRING" id="679192.HMPREF9013_0165"/>
<feature type="binding site" evidence="6">
    <location>
        <position position="237"/>
    </location>
    <ligand>
        <name>a divalent metal cation</name>
        <dbReference type="ChEBI" id="CHEBI:60240"/>
        <label>2</label>
        <note>catalytic</note>
    </ligand>
</feature>
<dbReference type="InterPro" id="IPR036005">
    <property type="entry name" value="Creatinase/aminopeptidase-like"/>
</dbReference>
<dbReference type="RefSeq" id="WP_006626912.1">
    <property type="nucleotide sequence ID" value="NZ_ADFR01000003.1"/>
</dbReference>
<dbReference type="Gene3D" id="3.90.230.10">
    <property type="entry name" value="Creatinase/methionine aminopeptidase superfamily"/>
    <property type="match status" value="1"/>
</dbReference>
<dbReference type="NCBIfam" id="TIGR00500">
    <property type="entry name" value="met_pdase_I"/>
    <property type="match status" value="1"/>
</dbReference>
<comment type="similarity">
    <text evidence="6">Belongs to the peptidase M24A family. Methionine aminopeptidase type 1 subfamily.</text>
</comment>
<organism evidence="9 10">
    <name type="scientific">Bulleidia extructa W1219</name>
    <dbReference type="NCBI Taxonomy" id="679192"/>
    <lineage>
        <taxon>Bacteria</taxon>
        <taxon>Bacillati</taxon>
        <taxon>Bacillota</taxon>
        <taxon>Erysipelotrichia</taxon>
        <taxon>Erysipelotrichales</taxon>
        <taxon>Erysipelotrichaceae</taxon>
        <taxon>Bulleidia</taxon>
    </lineage>
</organism>
<feature type="binding site" evidence="6">
    <location>
        <position position="269"/>
    </location>
    <ligand>
        <name>a divalent metal cation</name>
        <dbReference type="ChEBI" id="CHEBI:60240"/>
        <label>1</label>
    </ligand>
</feature>
<dbReference type="EMBL" id="ADFR01000003">
    <property type="protein sequence ID" value="EFC05963.1"/>
    <property type="molecule type" value="Genomic_DNA"/>
</dbReference>
<feature type="binding site" evidence="6">
    <location>
        <position position="141"/>
    </location>
    <ligand>
        <name>a divalent metal cation</name>
        <dbReference type="ChEBI" id="CHEBI:60240"/>
        <label>2</label>
        <note>catalytic</note>
    </ligand>
</feature>
<dbReference type="InterPro" id="IPR002467">
    <property type="entry name" value="Pept_M24A_MAP1"/>
</dbReference>
<comment type="catalytic activity">
    <reaction evidence="6 7">
        <text>Release of N-terminal amino acids, preferentially methionine, from peptides and arylamides.</text>
        <dbReference type="EC" id="3.4.11.18"/>
    </reaction>
</comment>
<dbReference type="GO" id="GO:0006508">
    <property type="term" value="P:proteolysis"/>
    <property type="evidence" value="ECO:0007669"/>
    <property type="project" value="UniProtKB-KW"/>
</dbReference>
<dbReference type="EC" id="3.4.11.18" evidence="6 7"/>
<accession>D2MNE1</accession>
<keyword evidence="2 6" id="KW-0031">Aminopeptidase</keyword>
<evidence type="ECO:0000313" key="9">
    <source>
        <dbReference type="EMBL" id="EFC05963.1"/>
    </source>
</evidence>
<dbReference type="PRINTS" id="PR00599">
    <property type="entry name" value="MAPEPTIDASE"/>
</dbReference>
<evidence type="ECO:0000256" key="4">
    <source>
        <dbReference type="ARBA" id="ARBA00022723"/>
    </source>
</evidence>
<dbReference type="HAMAP" id="MF_01974">
    <property type="entry name" value="MetAP_1"/>
    <property type="match status" value="1"/>
</dbReference>
<dbReference type="InterPro" id="IPR000994">
    <property type="entry name" value="Pept_M24"/>
</dbReference>
<dbReference type="GO" id="GO:0070006">
    <property type="term" value="F:metalloaminopeptidase activity"/>
    <property type="evidence" value="ECO:0007669"/>
    <property type="project" value="UniProtKB-UniRule"/>
</dbReference>
<dbReference type="SUPFAM" id="SSF55920">
    <property type="entry name" value="Creatinase/aminopeptidase"/>
    <property type="match status" value="1"/>
</dbReference>
<evidence type="ECO:0000256" key="7">
    <source>
        <dbReference type="RuleBase" id="RU003653"/>
    </source>
</evidence>
<dbReference type="CDD" id="cd01086">
    <property type="entry name" value="MetAP1"/>
    <property type="match status" value="1"/>
</dbReference>
<evidence type="ECO:0000313" key="10">
    <source>
        <dbReference type="Proteomes" id="UP000005017"/>
    </source>
</evidence>
<keyword evidence="5 6" id="KW-0378">Hydrolase</keyword>
<gene>
    <name evidence="6 9" type="primary">map</name>
    <name evidence="9" type="ORF">HMPREF9013_0165</name>
</gene>
<dbReference type="GO" id="GO:0004239">
    <property type="term" value="F:initiator methionyl aminopeptidase activity"/>
    <property type="evidence" value="ECO:0007669"/>
    <property type="project" value="UniProtKB-UniRule"/>
</dbReference>
<comment type="cofactor">
    <cofactor evidence="6">
        <name>Co(2+)</name>
        <dbReference type="ChEBI" id="CHEBI:48828"/>
    </cofactor>
    <cofactor evidence="6">
        <name>Zn(2+)</name>
        <dbReference type="ChEBI" id="CHEBI:29105"/>
    </cofactor>
    <cofactor evidence="6">
        <name>Mn(2+)</name>
        <dbReference type="ChEBI" id="CHEBI:29035"/>
    </cofactor>
    <cofactor evidence="6">
        <name>Fe(2+)</name>
        <dbReference type="ChEBI" id="CHEBI:29033"/>
    </cofactor>
    <text evidence="6">Binds 2 divalent metal cations per subunit. Has a high-affinity and a low affinity metal-binding site. The true nature of the physiological cofactor is under debate. The enzyme is active with cobalt, zinc, manganese or divalent iron ions. Most likely, methionine aminopeptidases function as mononuclear Fe(2+)-metalloproteases under physiological conditions, and the catalytically relevant metal-binding site has been assigned to the histidine-containing high-affinity site.</text>
</comment>
<feature type="domain" description="Peptidase M24" evidence="8">
    <location>
        <begin position="46"/>
        <end position="276"/>
    </location>
</feature>
<proteinExistence type="inferred from homology"/>
<evidence type="ECO:0000256" key="6">
    <source>
        <dbReference type="HAMAP-Rule" id="MF_01974"/>
    </source>
</evidence>
<evidence type="ECO:0000256" key="1">
    <source>
        <dbReference type="ARBA" id="ARBA00002521"/>
    </source>
</evidence>
<dbReference type="eggNOG" id="COG0024">
    <property type="taxonomic scope" value="Bacteria"/>
</dbReference>
<comment type="function">
    <text evidence="1 6">Removes the N-terminal methionine from nascent proteins. The N-terminal methionine is often cleaved when the second residue in the primary sequence is small and uncharged (Met-Ala-, Cys, Gly, Pro, Ser, Thr, or Val). Requires deformylation of the N(alpha)-formylated initiator methionine before it can be hydrolyzed.</text>
</comment>
<feature type="binding site" evidence="6">
    <location>
        <position position="130"/>
    </location>
    <ligand>
        <name>a divalent metal cation</name>
        <dbReference type="ChEBI" id="CHEBI:60240"/>
        <label>1</label>
    </ligand>
</feature>
<reference evidence="10" key="1">
    <citation type="submission" date="2009-12" db="EMBL/GenBank/DDBJ databases">
        <title>Sequence of Clostridiales genomosp. BVAB3 str. UPII9-5.</title>
        <authorList>
            <person name="Madupu R."/>
            <person name="Durkin A.S."/>
            <person name="Torralba M."/>
            <person name="Methe B."/>
            <person name="Sutton G.G."/>
            <person name="Strausberg R.L."/>
            <person name="Nelson K.E."/>
        </authorList>
    </citation>
    <scope>NUCLEOTIDE SEQUENCE [LARGE SCALE GENOMIC DNA]</scope>
    <source>
        <strain evidence="10">W1219</strain>
    </source>
</reference>
<feature type="binding site" evidence="6">
    <location>
        <position position="211"/>
    </location>
    <ligand>
        <name>substrate</name>
    </ligand>
</feature>
<evidence type="ECO:0000259" key="8">
    <source>
        <dbReference type="Pfam" id="PF00557"/>
    </source>
</evidence>
<feature type="binding site" evidence="6">
    <location>
        <position position="204"/>
    </location>
    <ligand>
        <name>a divalent metal cation</name>
        <dbReference type="ChEBI" id="CHEBI:60240"/>
        <label>2</label>
        <note>catalytic</note>
    </ligand>
</feature>
<name>D2MNE1_9FIRM</name>
<evidence type="ECO:0000256" key="3">
    <source>
        <dbReference type="ARBA" id="ARBA00022670"/>
    </source>
</evidence>
<protein>
    <recommendedName>
        <fullName evidence="6 7">Methionine aminopeptidase</fullName>
        <shortName evidence="6">MAP</shortName>
        <shortName evidence="6">MetAP</shortName>
        <ecNumber evidence="6 7">3.4.11.18</ecNumber>
    </recommendedName>
    <alternativeName>
        <fullName evidence="6">Peptidase M</fullName>
    </alternativeName>
</protein>
<dbReference type="Pfam" id="PF00557">
    <property type="entry name" value="Peptidase_M24"/>
    <property type="match status" value="1"/>
</dbReference>
<evidence type="ECO:0000256" key="2">
    <source>
        <dbReference type="ARBA" id="ARBA00022438"/>
    </source>
</evidence>
<dbReference type="GO" id="GO:0046872">
    <property type="term" value="F:metal ion binding"/>
    <property type="evidence" value="ECO:0007669"/>
    <property type="project" value="UniProtKB-UniRule"/>
</dbReference>
<dbReference type="PANTHER" id="PTHR43330">
    <property type="entry name" value="METHIONINE AMINOPEPTIDASE"/>
    <property type="match status" value="1"/>
</dbReference>
<evidence type="ECO:0000256" key="5">
    <source>
        <dbReference type="ARBA" id="ARBA00022801"/>
    </source>
</evidence>
<keyword evidence="4 6" id="KW-0479">Metal-binding</keyword>
<dbReference type="PANTHER" id="PTHR43330:SF8">
    <property type="entry name" value="METHIONINE AMINOPEPTIDASE 1D, MITOCHONDRIAL"/>
    <property type="match status" value="1"/>
</dbReference>
<feature type="binding site" evidence="6">
    <location>
        <position position="269"/>
    </location>
    <ligand>
        <name>a divalent metal cation</name>
        <dbReference type="ChEBI" id="CHEBI:60240"/>
        <label>2</label>
        <note>catalytic</note>
    </ligand>
</feature>
<feature type="binding site" evidence="6">
    <location>
        <position position="141"/>
    </location>
    <ligand>
        <name>a divalent metal cation</name>
        <dbReference type="ChEBI" id="CHEBI:60240"/>
        <label>1</label>
    </ligand>
</feature>